<gene>
    <name evidence="3" type="ORF">Acr_07g0014970</name>
</gene>
<organism evidence="3 4">
    <name type="scientific">Actinidia rufa</name>
    <dbReference type="NCBI Taxonomy" id="165716"/>
    <lineage>
        <taxon>Eukaryota</taxon>
        <taxon>Viridiplantae</taxon>
        <taxon>Streptophyta</taxon>
        <taxon>Embryophyta</taxon>
        <taxon>Tracheophyta</taxon>
        <taxon>Spermatophyta</taxon>
        <taxon>Magnoliopsida</taxon>
        <taxon>eudicotyledons</taxon>
        <taxon>Gunneridae</taxon>
        <taxon>Pentapetalae</taxon>
        <taxon>asterids</taxon>
        <taxon>Ericales</taxon>
        <taxon>Actinidiaceae</taxon>
        <taxon>Actinidia</taxon>
    </lineage>
</organism>
<dbReference type="InterPro" id="IPR046796">
    <property type="entry name" value="Transposase_32_dom"/>
</dbReference>
<evidence type="ECO:0000313" key="3">
    <source>
        <dbReference type="EMBL" id="GFY91301.1"/>
    </source>
</evidence>
<name>A0A7J0EXW8_9ERIC</name>
<dbReference type="Pfam" id="PF20167">
    <property type="entry name" value="Transposase_32"/>
    <property type="match status" value="1"/>
</dbReference>
<reference evidence="3 4" key="1">
    <citation type="submission" date="2019-07" db="EMBL/GenBank/DDBJ databases">
        <title>De Novo Assembly of kiwifruit Actinidia rufa.</title>
        <authorList>
            <person name="Sugita-Konishi S."/>
            <person name="Sato K."/>
            <person name="Mori E."/>
            <person name="Abe Y."/>
            <person name="Kisaki G."/>
            <person name="Hamano K."/>
            <person name="Suezawa K."/>
            <person name="Otani M."/>
            <person name="Fukuda T."/>
            <person name="Manabe T."/>
            <person name="Gomi K."/>
            <person name="Tabuchi M."/>
            <person name="Akimitsu K."/>
            <person name="Kataoka I."/>
        </authorList>
    </citation>
    <scope>NUCLEOTIDE SEQUENCE [LARGE SCALE GENOMIC DNA]</scope>
    <source>
        <strain evidence="4">cv. Fuchu</strain>
    </source>
</reference>
<keyword evidence="4" id="KW-1185">Reference proteome</keyword>
<feature type="compositionally biased region" description="Low complexity" evidence="1">
    <location>
        <begin position="11"/>
        <end position="23"/>
    </location>
</feature>
<accession>A0A7J0EXW8</accession>
<evidence type="ECO:0000313" key="4">
    <source>
        <dbReference type="Proteomes" id="UP000585474"/>
    </source>
</evidence>
<sequence length="338" mass="38141">MSDKSSKGTKTKSSAKTTSKGKAVVGSSREGYDDSRFLGVHEEKAYRNIWVNNGAVIERGIRLNAFHSMTEKGSKLIKSWVRGKKIILTPDTFVRYFGLRRVANPEFDYPNVGAPLVSVLCEELLEKGETWDGVGQCSKKKLCAKYLILFLFSCHSLMPLKRTVSMSLLRAQLLWAIGTGKSIDLPRYMFMQVYHAYAHPNAQGSIPFTCVLTRLFKESKVKIPQDLVTQAQENPIANNALSRSEVQKERPEESTSWQAALARLEDKLDTFITSTDARFKKTIEEHAERNTTILQEMMAMMMRSQAAAGGDDKDEDDEDDFEGDDGDDSIYEYYLLNN</sequence>
<dbReference type="Proteomes" id="UP000585474">
    <property type="component" value="Unassembled WGS sequence"/>
</dbReference>
<feature type="region of interest" description="Disordered" evidence="1">
    <location>
        <begin position="303"/>
        <end position="330"/>
    </location>
</feature>
<dbReference type="EMBL" id="BJWL01000007">
    <property type="protein sequence ID" value="GFY91301.1"/>
    <property type="molecule type" value="Genomic_DNA"/>
</dbReference>
<feature type="compositionally biased region" description="Acidic residues" evidence="1">
    <location>
        <begin position="312"/>
        <end position="330"/>
    </location>
</feature>
<feature type="region of interest" description="Disordered" evidence="1">
    <location>
        <begin position="1"/>
        <end position="29"/>
    </location>
</feature>
<comment type="caution">
    <text evidence="3">The sequence shown here is derived from an EMBL/GenBank/DDBJ whole genome shotgun (WGS) entry which is preliminary data.</text>
</comment>
<dbReference type="AlphaFoldDB" id="A0A7J0EXW8"/>
<protein>
    <recommendedName>
        <fullName evidence="2">Putative plant transposon protein domain-containing protein</fullName>
    </recommendedName>
</protein>
<feature type="domain" description="Putative plant transposon protein" evidence="2">
    <location>
        <begin position="73"/>
        <end position="221"/>
    </location>
</feature>
<dbReference type="OrthoDB" id="1559178at2759"/>
<proteinExistence type="predicted"/>
<evidence type="ECO:0000259" key="2">
    <source>
        <dbReference type="Pfam" id="PF20167"/>
    </source>
</evidence>
<evidence type="ECO:0000256" key="1">
    <source>
        <dbReference type="SAM" id="MobiDB-lite"/>
    </source>
</evidence>